<comment type="caution">
    <text evidence="3">The sequence shown here is derived from an EMBL/GenBank/DDBJ whole genome shotgun (WGS) entry which is preliminary data.</text>
</comment>
<feature type="domain" description="Phage conserved hypothetical protein C-terminal" evidence="2">
    <location>
        <begin position="176"/>
        <end position="247"/>
    </location>
</feature>
<organism evidence="3 4">
    <name type="scientific">Klebsiella pneumoniae</name>
    <dbReference type="NCBI Taxonomy" id="573"/>
    <lineage>
        <taxon>Bacteria</taxon>
        <taxon>Pseudomonadati</taxon>
        <taxon>Pseudomonadota</taxon>
        <taxon>Gammaproteobacteria</taxon>
        <taxon>Enterobacterales</taxon>
        <taxon>Enterobacteriaceae</taxon>
        <taxon>Klebsiella/Raoultella group</taxon>
        <taxon>Klebsiella</taxon>
        <taxon>Klebsiella pneumoniae complex</taxon>
    </lineage>
</organism>
<protein>
    <submittedName>
        <fullName evidence="3">Replication protein</fullName>
    </submittedName>
</protein>
<dbReference type="Gene3D" id="1.10.10.10">
    <property type="entry name" value="Winged helix-like DNA-binding domain superfamily/Winged helix DNA-binding domain"/>
    <property type="match status" value="1"/>
</dbReference>
<dbReference type="SUPFAM" id="SSF46785">
    <property type="entry name" value="Winged helix' DNA-binding domain"/>
    <property type="match status" value="1"/>
</dbReference>
<evidence type="ECO:0000259" key="2">
    <source>
        <dbReference type="Pfam" id="PF09524"/>
    </source>
</evidence>
<feature type="compositionally biased region" description="Basic and acidic residues" evidence="1">
    <location>
        <begin position="99"/>
        <end position="111"/>
    </location>
</feature>
<dbReference type="AlphaFoldDB" id="A0A8B4VH06"/>
<accession>A0A8B4VH06</accession>
<name>A0A8B4VH06_KLEPN</name>
<feature type="compositionally biased region" description="Polar residues" evidence="1">
    <location>
        <begin position="268"/>
        <end position="278"/>
    </location>
</feature>
<dbReference type="InterPro" id="IPR011741">
    <property type="entry name" value="Phg_2220_C"/>
</dbReference>
<evidence type="ECO:0000256" key="1">
    <source>
        <dbReference type="SAM" id="MobiDB-lite"/>
    </source>
</evidence>
<dbReference type="Pfam" id="PF09524">
    <property type="entry name" value="Phg_2220_C"/>
    <property type="match status" value="1"/>
</dbReference>
<proteinExistence type="predicted"/>
<dbReference type="NCBIfam" id="TIGR02220">
    <property type="entry name" value="phg_TIGR02220"/>
    <property type="match status" value="1"/>
</dbReference>
<evidence type="ECO:0000313" key="3">
    <source>
        <dbReference type="EMBL" id="SYR38050.1"/>
    </source>
</evidence>
<gene>
    <name evidence="3" type="ORF">SAMEA3538828_02162</name>
</gene>
<evidence type="ECO:0000313" key="4">
    <source>
        <dbReference type="Proteomes" id="UP000258253"/>
    </source>
</evidence>
<dbReference type="InterPro" id="IPR036390">
    <property type="entry name" value="WH_DNA-bd_sf"/>
</dbReference>
<reference evidence="3 4" key="1">
    <citation type="submission" date="2018-08" db="EMBL/GenBank/DDBJ databases">
        <authorList>
            <consortium name="Pathogen Informatics"/>
        </authorList>
    </citation>
    <scope>NUCLEOTIDE SEQUENCE [LARGE SCALE GENOMIC DNA]</scope>
    <source>
        <strain evidence="3 4">EuSCAPE_HU047</strain>
    </source>
</reference>
<sequence length="349" mass="38272">MSVKLSAYVWDGCAAAGIKGNKLLIMLRLADYASDEGIAYPSVATIARQLGAGRSTVITLIGELVKDGWLTKKERRLGQRSTSNLYTLNVTKLRQAANEHYEGPKSGRSESEPSDSGRPGSERPKEPKNQGSQGPETGHDPSVNSNTDPSVGSKPSCPVPAEPDPQVVLTDLAKQVLSHLNQTTGSRFQVCATSLEHIRARLREGFTVAEMALVVDYKNEDWKDSEQEEYLRPTTLFIPKNFPGYLKRAGNWDKAGRPAKKNGKWEKGTNSSTSASFSQDVGVDIAERDLAWRRYHGLETDNEPKSEIEVKVRERADRDGLKAKGHDHGLAQFGWNNIWSVVAKNGGAA</sequence>
<feature type="region of interest" description="Disordered" evidence="1">
    <location>
        <begin position="99"/>
        <end position="164"/>
    </location>
</feature>
<dbReference type="InterPro" id="IPR036388">
    <property type="entry name" value="WH-like_DNA-bd_sf"/>
</dbReference>
<dbReference type="Proteomes" id="UP000258253">
    <property type="component" value="Unassembled WGS sequence"/>
</dbReference>
<dbReference type="RefSeq" id="WP_050886621.1">
    <property type="nucleotide sequence ID" value="NZ_JAAFED010000003.1"/>
</dbReference>
<feature type="region of interest" description="Disordered" evidence="1">
    <location>
        <begin position="253"/>
        <end position="278"/>
    </location>
</feature>
<dbReference type="EMBL" id="ULCI01000008">
    <property type="protein sequence ID" value="SYR38050.1"/>
    <property type="molecule type" value="Genomic_DNA"/>
</dbReference>
<dbReference type="Pfam" id="PF13730">
    <property type="entry name" value="HTH_36"/>
    <property type="match status" value="1"/>
</dbReference>